<dbReference type="InterPro" id="IPR022622">
    <property type="entry name" value="DUF3492"/>
</dbReference>
<dbReference type="RefSeq" id="WP_123422541.1">
    <property type="nucleotide sequence ID" value="NZ_RJUL01000012.1"/>
</dbReference>
<dbReference type="PANTHER" id="PTHR12526:SF608">
    <property type="entry name" value="PELF"/>
    <property type="match status" value="1"/>
</dbReference>
<evidence type="ECO:0000313" key="3">
    <source>
        <dbReference type="Proteomes" id="UP000268033"/>
    </source>
</evidence>
<dbReference type="STRING" id="584787.GCA_001247655_02216"/>
<dbReference type="PANTHER" id="PTHR12526">
    <property type="entry name" value="GLYCOSYLTRANSFERASE"/>
    <property type="match status" value="1"/>
</dbReference>
<comment type="caution">
    <text evidence="2">The sequence shown here is derived from an EMBL/GenBank/DDBJ whole genome shotgun (WGS) entry which is preliminary data.</text>
</comment>
<keyword evidence="2" id="KW-0808">Transferase</keyword>
<accession>A0A3N1NSI2</accession>
<evidence type="ECO:0000313" key="2">
    <source>
        <dbReference type="EMBL" id="ROQ19103.1"/>
    </source>
</evidence>
<keyword evidence="3" id="KW-1185">Reference proteome</keyword>
<dbReference type="SUPFAM" id="SSF53756">
    <property type="entry name" value="UDP-Glycosyltransferase/glycogen phosphorylase"/>
    <property type="match status" value="1"/>
</dbReference>
<dbReference type="EMBL" id="RJUL01000012">
    <property type="protein sequence ID" value="ROQ19103.1"/>
    <property type="molecule type" value="Genomic_DNA"/>
</dbReference>
<dbReference type="NCBIfam" id="NF038011">
    <property type="entry name" value="PelF"/>
    <property type="match status" value="1"/>
</dbReference>
<feature type="domain" description="DUF3492" evidence="1">
    <location>
        <begin position="4"/>
        <end position="285"/>
    </location>
</feature>
<evidence type="ECO:0000259" key="1">
    <source>
        <dbReference type="Pfam" id="PF11997"/>
    </source>
</evidence>
<reference evidence="2 3" key="1">
    <citation type="submission" date="2018-11" db="EMBL/GenBank/DDBJ databases">
        <title>Genomic Encyclopedia of Type Strains, Phase IV (KMG-IV): sequencing the most valuable type-strain genomes for metagenomic binning, comparative biology and taxonomic classification.</title>
        <authorList>
            <person name="Goeker M."/>
        </authorList>
    </citation>
    <scope>NUCLEOTIDE SEQUENCE [LARGE SCALE GENOMIC DNA]</scope>
    <source>
        <strain evidence="2 3">DSM 21945</strain>
    </source>
</reference>
<dbReference type="Pfam" id="PF13692">
    <property type="entry name" value="Glyco_trans_1_4"/>
    <property type="match status" value="1"/>
</dbReference>
<dbReference type="Pfam" id="PF11997">
    <property type="entry name" value="DUF3492"/>
    <property type="match status" value="1"/>
</dbReference>
<dbReference type="AlphaFoldDB" id="A0A3N1NSI2"/>
<dbReference type="CDD" id="cd03813">
    <property type="entry name" value="GT4-like"/>
    <property type="match status" value="1"/>
</dbReference>
<sequence>MVKADVLLILEGTYPYVRGGVSSWVHQLILGLPELKFELLFLGGHPSHYGPIQYTLPDNVTGLSVHYMMDDQDSLLGPSSRPGNSERFELWRQVQDHFRDSRQPIPAELLKALFESLGKSDGLPEEDFLYSQASWQVLADYYLQYCDEPSFVDFFWAYRNIYRPLFKIARIARELPKVRLLHAISTGYAGFLGAGASQLTQTPFALTEHGIYTKERKIDLIQAGWIKESEDRLGPNLNAEMGYIRRMWIHFFEQLGRTAYQHASPIVALYEGNRQRQIRDGAPPEQTQVIPNGIRLGRFAKALAARGPEIPMVAGLIGRVVPIKDIKTFIRAIKEALPALPELEGWIVGPTEEDPNYLHECQLLVDSLDLAGKVKFLGMQDVSAILPQLGVVALTSISEAQPLVLLEAMAAGVPVLATDVGSCREIIEGLGEEDRALGKAGAVVSIASPGAAARAMVEMLTDSDSWQAYQQAGLKRVEHYYDERLMFERYQQLYKEAMSWPE</sequence>
<dbReference type="Gene3D" id="3.40.50.2000">
    <property type="entry name" value="Glycogen Phosphorylase B"/>
    <property type="match status" value="2"/>
</dbReference>
<protein>
    <submittedName>
        <fullName evidence="2">Glycosyltransferase involved in cell wall biosynthesis</fullName>
    </submittedName>
</protein>
<name>A0A3N1NSI2_9GAMM</name>
<organism evidence="2 3">
    <name type="scientific">Gallaecimonas pentaromativorans</name>
    <dbReference type="NCBI Taxonomy" id="584787"/>
    <lineage>
        <taxon>Bacteria</taxon>
        <taxon>Pseudomonadati</taxon>
        <taxon>Pseudomonadota</taxon>
        <taxon>Gammaproteobacteria</taxon>
        <taxon>Enterobacterales</taxon>
        <taxon>Gallaecimonadaceae</taxon>
        <taxon>Gallaecimonas</taxon>
    </lineage>
</organism>
<dbReference type="InterPro" id="IPR047691">
    <property type="entry name" value="PelF-like"/>
</dbReference>
<gene>
    <name evidence="2" type="ORF">EDC28_11223</name>
</gene>
<dbReference type="Proteomes" id="UP000268033">
    <property type="component" value="Unassembled WGS sequence"/>
</dbReference>
<dbReference type="GO" id="GO:0016740">
    <property type="term" value="F:transferase activity"/>
    <property type="evidence" value="ECO:0007669"/>
    <property type="project" value="UniProtKB-KW"/>
</dbReference>
<proteinExistence type="predicted"/>